<feature type="compositionally biased region" description="Basic and acidic residues" evidence="1">
    <location>
        <begin position="64"/>
        <end position="75"/>
    </location>
</feature>
<dbReference type="Proteomes" id="UP000799779">
    <property type="component" value="Unassembled WGS sequence"/>
</dbReference>
<evidence type="ECO:0000313" key="2">
    <source>
        <dbReference type="EMBL" id="KAF2005730.1"/>
    </source>
</evidence>
<evidence type="ECO:0000313" key="3">
    <source>
        <dbReference type="Proteomes" id="UP000799779"/>
    </source>
</evidence>
<accession>A0A6A5WVE0</accession>
<keyword evidence="3" id="KW-1185">Reference proteome</keyword>
<name>A0A6A5WVE0_9PLEO</name>
<reference evidence="2" key="1">
    <citation type="journal article" date="2020" name="Stud. Mycol.">
        <title>101 Dothideomycetes genomes: a test case for predicting lifestyles and emergence of pathogens.</title>
        <authorList>
            <person name="Haridas S."/>
            <person name="Albert R."/>
            <person name="Binder M."/>
            <person name="Bloem J."/>
            <person name="Labutti K."/>
            <person name="Salamov A."/>
            <person name="Andreopoulos B."/>
            <person name="Baker S."/>
            <person name="Barry K."/>
            <person name="Bills G."/>
            <person name="Bluhm B."/>
            <person name="Cannon C."/>
            <person name="Castanera R."/>
            <person name="Culley D."/>
            <person name="Daum C."/>
            <person name="Ezra D."/>
            <person name="Gonzalez J."/>
            <person name="Henrissat B."/>
            <person name="Kuo A."/>
            <person name="Liang C."/>
            <person name="Lipzen A."/>
            <person name="Lutzoni F."/>
            <person name="Magnuson J."/>
            <person name="Mondo S."/>
            <person name="Nolan M."/>
            <person name="Ohm R."/>
            <person name="Pangilinan J."/>
            <person name="Park H.-J."/>
            <person name="Ramirez L."/>
            <person name="Alfaro M."/>
            <person name="Sun H."/>
            <person name="Tritt A."/>
            <person name="Yoshinaga Y."/>
            <person name="Zwiers L.-H."/>
            <person name="Turgeon B."/>
            <person name="Goodwin S."/>
            <person name="Spatafora J."/>
            <person name="Crous P."/>
            <person name="Grigoriev I."/>
        </authorList>
    </citation>
    <scope>NUCLEOTIDE SEQUENCE</scope>
    <source>
        <strain evidence="2">CBS 123094</strain>
    </source>
</reference>
<organism evidence="2 3">
    <name type="scientific">Amniculicola lignicola CBS 123094</name>
    <dbReference type="NCBI Taxonomy" id="1392246"/>
    <lineage>
        <taxon>Eukaryota</taxon>
        <taxon>Fungi</taxon>
        <taxon>Dikarya</taxon>
        <taxon>Ascomycota</taxon>
        <taxon>Pezizomycotina</taxon>
        <taxon>Dothideomycetes</taxon>
        <taxon>Pleosporomycetidae</taxon>
        <taxon>Pleosporales</taxon>
        <taxon>Amniculicolaceae</taxon>
        <taxon>Amniculicola</taxon>
    </lineage>
</organism>
<proteinExistence type="predicted"/>
<evidence type="ECO:0000256" key="1">
    <source>
        <dbReference type="SAM" id="MobiDB-lite"/>
    </source>
</evidence>
<dbReference type="AlphaFoldDB" id="A0A6A5WVE0"/>
<feature type="region of interest" description="Disordered" evidence="1">
    <location>
        <begin position="64"/>
        <end position="122"/>
    </location>
</feature>
<feature type="compositionally biased region" description="Basic residues" evidence="1">
    <location>
        <begin position="113"/>
        <end position="122"/>
    </location>
</feature>
<sequence>MRVPPLEPYYLVGLGVRPIICQRESSSEWDQGLPCLIALALERLCEVHTMVDRERDRAFLDHGKWPSKSKRECRNETQGSGEKQKQLIGTSECGDCQPDSADPSAIGPLAAHRSARLHNAKP</sequence>
<gene>
    <name evidence="2" type="ORF">P154DRAFT_518449</name>
</gene>
<protein>
    <submittedName>
        <fullName evidence="2">Uncharacterized protein</fullName>
    </submittedName>
</protein>
<dbReference type="EMBL" id="ML977562">
    <property type="protein sequence ID" value="KAF2005730.1"/>
    <property type="molecule type" value="Genomic_DNA"/>
</dbReference>